<organism evidence="5 6">
    <name type="scientific">Actinocorallia libanotica</name>
    <dbReference type="NCBI Taxonomy" id="46162"/>
    <lineage>
        <taxon>Bacteria</taxon>
        <taxon>Bacillati</taxon>
        <taxon>Actinomycetota</taxon>
        <taxon>Actinomycetes</taxon>
        <taxon>Streptosporangiales</taxon>
        <taxon>Thermomonosporaceae</taxon>
        <taxon>Actinocorallia</taxon>
    </lineage>
</organism>
<name>A0ABP4C0M6_9ACTN</name>
<dbReference type="PROSITE" id="PS00061">
    <property type="entry name" value="ADH_SHORT"/>
    <property type="match status" value="1"/>
</dbReference>
<dbReference type="Pfam" id="PF13561">
    <property type="entry name" value="adh_short_C2"/>
    <property type="match status" value="1"/>
</dbReference>
<proteinExistence type="inferred from homology"/>
<dbReference type="PANTHER" id="PTHR24321">
    <property type="entry name" value="DEHYDROGENASES, SHORT CHAIN"/>
    <property type="match status" value="1"/>
</dbReference>
<reference evidence="6" key="1">
    <citation type="journal article" date="2019" name="Int. J. Syst. Evol. Microbiol.">
        <title>The Global Catalogue of Microorganisms (GCM) 10K type strain sequencing project: providing services to taxonomists for standard genome sequencing and annotation.</title>
        <authorList>
            <consortium name="The Broad Institute Genomics Platform"/>
            <consortium name="The Broad Institute Genome Sequencing Center for Infectious Disease"/>
            <person name="Wu L."/>
            <person name="Ma J."/>
        </authorList>
    </citation>
    <scope>NUCLEOTIDE SEQUENCE [LARGE SCALE GENOMIC DNA]</scope>
    <source>
        <strain evidence="6">JCM 10696</strain>
    </source>
</reference>
<dbReference type="Proteomes" id="UP001500665">
    <property type="component" value="Unassembled WGS sequence"/>
</dbReference>
<dbReference type="SUPFAM" id="SSF51735">
    <property type="entry name" value="NAD(P)-binding Rossmann-fold domains"/>
    <property type="match status" value="1"/>
</dbReference>
<evidence type="ECO:0000256" key="2">
    <source>
        <dbReference type="ARBA" id="ARBA00023002"/>
    </source>
</evidence>
<dbReference type="RefSeq" id="WP_344242733.1">
    <property type="nucleotide sequence ID" value="NZ_BAAAHH010000018.1"/>
</dbReference>
<keyword evidence="3" id="KW-0520">NAD</keyword>
<dbReference type="InterPro" id="IPR002347">
    <property type="entry name" value="SDR_fam"/>
</dbReference>
<keyword evidence="6" id="KW-1185">Reference proteome</keyword>
<dbReference type="Gene3D" id="3.40.50.720">
    <property type="entry name" value="NAD(P)-binding Rossmann-like Domain"/>
    <property type="match status" value="1"/>
</dbReference>
<feature type="domain" description="Ketoreductase" evidence="4">
    <location>
        <begin position="8"/>
        <end position="194"/>
    </location>
</feature>
<evidence type="ECO:0000259" key="4">
    <source>
        <dbReference type="SMART" id="SM00822"/>
    </source>
</evidence>
<evidence type="ECO:0000313" key="6">
    <source>
        <dbReference type="Proteomes" id="UP001500665"/>
    </source>
</evidence>
<dbReference type="InterPro" id="IPR020904">
    <property type="entry name" value="Sc_DH/Rdtase_CS"/>
</dbReference>
<sequence>MSGRLAGRVALISGAASGMGAAHARAFVAEGAQVVLGDITDEPGLKLAAELGDAAAYVHLDVTVAEEWDAAVKTAVERFGKLNVLVNNAGILDGGPLGAYTEQQWRRILDINLTGAFLGLTAARDALAESRPSSVINVSSAAGMEGVAGMHGYTASKWGLRGLTKSAALELAEHGVRVNSLHPGAVMTPMIAGEAAEAGVTEIDRNQNSLKRLAAPEEISNLMVFLASEESSFCTGSEFIADGGLTAGSIHM</sequence>
<evidence type="ECO:0000256" key="3">
    <source>
        <dbReference type="ARBA" id="ARBA00023027"/>
    </source>
</evidence>
<dbReference type="InterPro" id="IPR036291">
    <property type="entry name" value="NAD(P)-bd_dom_sf"/>
</dbReference>
<dbReference type="SMART" id="SM00822">
    <property type="entry name" value="PKS_KR"/>
    <property type="match status" value="1"/>
</dbReference>
<dbReference type="EMBL" id="BAAAHH010000018">
    <property type="protein sequence ID" value="GAA0956920.1"/>
    <property type="molecule type" value="Genomic_DNA"/>
</dbReference>
<evidence type="ECO:0000313" key="5">
    <source>
        <dbReference type="EMBL" id="GAA0956920.1"/>
    </source>
</evidence>
<gene>
    <name evidence="5" type="ORF">GCM10009550_43520</name>
</gene>
<evidence type="ECO:0000256" key="1">
    <source>
        <dbReference type="ARBA" id="ARBA00006484"/>
    </source>
</evidence>
<dbReference type="PRINTS" id="PR00080">
    <property type="entry name" value="SDRFAMILY"/>
</dbReference>
<comment type="similarity">
    <text evidence="1">Belongs to the short-chain dehydrogenases/reductases (SDR) family.</text>
</comment>
<keyword evidence="2" id="KW-0560">Oxidoreductase</keyword>
<protein>
    <submittedName>
        <fullName evidence="5">SDR family oxidoreductase</fullName>
    </submittedName>
</protein>
<dbReference type="PRINTS" id="PR00081">
    <property type="entry name" value="GDHRDH"/>
</dbReference>
<dbReference type="PANTHER" id="PTHR24321:SF8">
    <property type="entry name" value="ESTRADIOL 17-BETA-DEHYDROGENASE 8-RELATED"/>
    <property type="match status" value="1"/>
</dbReference>
<accession>A0ABP4C0M6</accession>
<comment type="caution">
    <text evidence="5">The sequence shown here is derived from an EMBL/GenBank/DDBJ whole genome shotgun (WGS) entry which is preliminary data.</text>
</comment>
<dbReference type="InterPro" id="IPR057326">
    <property type="entry name" value="KR_dom"/>
</dbReference>